<dbReference type="InterPro" id="IPR031475">
    <property type="entry name" value="NBD_C"/>
</dbReference>
<dbReference type="InterPro" id="IPR010737">
    <property type="entry name" value="4-carb_acid_sugar_kinase_N"/>
</dbReference>
<protein>
    <submittedName>
        <fullName evidence="9">Hrp-dependent type III effector protein</fullName>
    </submittedName>
</protein>
<keyword evidence="2" id="KW-0808">Transferase</keyword>
<name>A0A8B2NY62_9HYPH</name>
<evidence type="ECO:0000259" key="7">
    <source>
        <dbReference type="Pfam" id="PF07005"/>
    </source>
</evidence>
<keyword evidence="5" id="KW-0067">ATP-binding</keyword>
<dbReference type="InterPro" id="IPR037051">
    <property type="entry name" value="4-carb_acid_sugar_kinase_N_sf"/>
</dbReference>
<feature type="domain" description="Four-carbon acid sugar kinase nucleotide binding" evidence="8">
    <location>
        <begin position="255"/>
        <end position="400"/>
    </location>
</feature>
<comment type="similarity">
    <text evidence="1">Belongs to the four-carbon acid sugar kinase family.</text>
</comment>
<organism evidence="9 10">
    <name type="scientific">Acuticoccus sediminis</name>
    <dbReference type="NCBI Taxonomy" id="2184697"/>
    <lineage>
        <taxon>Bacteria</taxon>
        <taxon>Pseudomonadati</taxon>
        <taxon>Pseudomonadota</taxon>
        <taxon>Alphaproteobacteria</taxon>
        <taxon>Hyphomicrobiales</taxon>
        <taxon>Amorphaceae</taxon>
        <taxon>Acuticoccus</taxon>
    </lineage>
</organism>
<dbReference type="Gene3D" id="3.40.50.10840">
    <property type="entry name" value="Putative sugar-binding, N-terminal domain"/>
    <property type="match status" value="1"/>
</dbReference>
<keyword evidence="4" id="KW-0418">Kinase</keyword>
<accession>A0A8B2NY62</accession>
<reference evidence="9 10" key="1">
    <citation type="submission" date="2018-05" db="EMBL/GenBank/DDBJ databases">
        <title>Acuticoccus sediminis sp. nov., isolated from deep-sea sediment of Indian Ocean.</title>
        <authorList>
            <person name="Liu X."/>
            <person name="Lai Q."/>
            <person name="Du Y."/>
            <person name="Sun F."/>
            <person name="Zhang X."/>
            <person name="Wang S."/>
            <person name="Shao Z."/>
        </authorList>
    </citation>
    <scope>NUCLEOTIDE SEQUENCE [LARGE SCALE GENOMIC DNA]</scope>
    <source>
        <strain evidence="9 10">PTG4-2</strain>
    </source>
</reference>
<dbReference type="RefSeq" id="WP_111345804.1">
    <property type="nucleotide sequence ID" value="NZ_QHHQ01000002.1"/>
</dbReference>
<dbReference type="Gene3D" id="3.40.980.20">
    <property type="entry name" value="Four-carbon acid sugar kinase, nucleotide binding domain"/>
    <property type="match status" value="1"/>
</dbReference>
<evidence type="ECO:0000256" key="1">
    <source>
        <dbReference type="ARBA" id="ARBA00005715"/>
    </source>
</evidence>
<keyword evidence="3" id="KW-0547">Nucleotide-binding</keyword>
<dbReference type="Pfam" id="PF17042">
    <property type="entry name" value="NBD_C"/>
    <property type="match status" value="1"/>
</dbReference>
<proteinExistence type="inferred from homology"/>
<dbReference type="GO" id="GO:0005524">
    <property type="term" value="F:ATP binding"/>
    <property type="evidence" value="ECO:0007669"/>
    <property type="project" value="UniProtKB-KW"/>
</dbReference>
<evidence type="ECO:0000313" key="10">
    <source>
        <dbReference type="Proteomes" id="UP000249590"/>
    </source>
</evidence>
<evidence type="ECO:0000256" key="3">
    <source>
        <dbReference type="ARBA" id="ARBA00022741"/>
    </source>
</evidence>
<keyword evidence="10" id="KW-1185">Reference proteome</keyword>
<evidence type="ECO:0000313" key="9">
    <source>
        <dbReference type="EMBL" id="RAI02302.1"/>
    </source>
</evidence>
<evidence type="ECO:0000256" key="4">
    <source>
        <dbReference type="ARBA" id="ARBA00022777"/>
    </source>
</evidence>
<sequence>MAGVVFLGDDFTGASDSLATYARGGWRARLVLDPEHGAAADGLDALGLPTDLRALGPDKARQVVARLWPRIADAAPRVLHFKVCSTFDSSPATGSIGAVARDLAARFAPDVVAVIGGQPSLGRHLAFGNLFARGPDGAVHRIDRHPVMSRHPVTPMTEADMRVHLAAQGLDGLTLVPAAALGDPDAVAATLRAGPVIFDVVTVEDQRGIARALAAAGGRQLLVGASSVAEILTDMSAGAHGSAPVAPPASGAVLLFAGSRSTTTAAQVDAATAYRKLALTPEALAAGTVVPEAAALLRSGGPVLVHLLPGGDYGLSPDALADATSAVVASILAETDVGYLGIAGGDTSSRICAGLGFEALEFEDGLGAGVCVCAAVHRDPRRDRMRIMLKGGQMGTPDLFDRFAARAVAAAPAAS</sequence>
<dbReference type="EMBL" id="QHHQ01000002">
    <property type="protein sequence ID" value="RAI02302.1"/>
    <property type="molecule type" value="Genomic_DNA"/>
</dbReference>
<dbReference type="Proteomes" id="UP000249590">
    <property type="component" value="Unassembled WGS sequence"/>
</dbReference>
<feature type="domain" description="Four-carbon acid sugar kinase N-terminal" evidence="7">
    <location>
        <begin position="5"/>
        <end position="230"/>
    </location>
</feature>
<evidence type="ECO:0000256" key="5">
    <source>
        <dbReference type="ARBA" id="ARBA00022840"/>
    </source>
</evidence>
<gene>
    <name evidence="9" type="ORF">DLJ53_13130</name>
</gene>
<dbReference type="Pfam" id="PF07005">
    <property type="entry name" value="SBD_N"/>
    <property type="match status" value="1"/>
</dbReference>
<dbReference type="SUPFAM" id="SSF142764">
    <property type="entry name" value="YgbK-like"/>
    <property type="match status" value="1"/>
</dbReference>
<evidence type="ECO:0000256" key="2">
    <source>
        <dbReference type="ARBA" id="ARBA00022679"/>
    </source>
</evidence>
<keyword evidence="6" id="KW-0119">Carbohydrate metabolism</keyword>
<comment type="caution">
    <text evidence="9">The sequence shown here is derived from an EMBL/GenBank/DDBJ whole genome shotgun (WGS) entry which is preliminary data.</text>
</comment>
<evidence type="ECO:0000256" key="6">
    <source>
        <dbReference type="ARBA" id="ARBA00023277"/>
    </source>
</evidence>
<dbReference type="GO" id="GO:0016301">
    <property type="term" value="F:kinase activity"/>
    <property type="evidence" value="ECO:0007669"/>
    <property type="project" value="UniProtKB-KW"/>
</dbReference>
<dbReference type="InterPro" id="IPR042213">
    <property type="entry name" value="NBD_C_sf"/>
</dbReference>
<evidence type="ECO:0000259" key="8">
    <source>
        <dbReference type="Pfam" id="PF17042"/>
    </source>
</evidence>
<dbReference type="AlphaFoldDB" id="A0A8B2NY62"/>
<dbReference type="OrthoDB" id="7686359at2"/>